<protein>
    <submittedName>
        <fullName evidence="1">Uncharacterized protein</fullName>
    </submittedName>
</protein>
<organism evidence="1 2">
    <name type="scientific">Sclerotinia sclerotiorum (strain ATCC 18683 / 1980 / Ss-1)</name>
    <name type="common">White mold</name>
    <name type="synonym">Whetzelinia sclerotiorum</name>
    <dbReference type="NCBI Taxonomy" id="665079"/>
    <lineage>
        <taxon>Eukaryota</taxon>
        <taxon>Fungi</taxon>
        <taxon>Dikarya</taxon>
        <taxon>Ascomycota</taxon>
        <taxon>Pezizomycotina</taxon>
        <taxon>Leotiomycetes</taxon>
        <taxon>Helotiales</taxon>
        <taxon>Sclerotiniaceae</taxon>
        <taxon>Sclerotinia</taxon>
    </lineage>
</organism>
<dbReference type="RefSeq" id="XP_001598768.1">
    <property type="nucleotide sequence ID" value="XM_001598718.1"/>
</dbReference>
<evidence type="ECO:0000313" key="2">
    <source>
        <dbReference type="Proteomes" id="UP000177798"/>
    </source>
</evidence>
<proteinExistence type="predicted"/>
<reference evidence="2" key="1">
    <citation type="journal article" date="2017" name="Genome Biol. Evol.">
        <title>The complete genome sequence of the phytopathogenic fungus Sclerotinia sclerotiorum reveals insights into the genome architecture of broad host range pathogens.</title>
        <authorList>
            <person name="Derbyshire M."/>
            <person name="Denton-Giles M."/>
            <person name="Hegedus D."/>
            <person name="Seifbarghy S."/>
            <person name="Rollins J."/>
            <person name="van Kan J."/>
            <person name="Seidl M.F."/>
            <person name="Faino L."/>
            <person name="Mbengue M."/>
            <person name="Navaud O."/>
            <person name="Raffaele S."/>
            <person name="Hammond-Kosack K."/>
            <person name="Heard S."/>
            <person name="Oliver R."/>
        </authorList>
    </citation>
    <scope>NUCLEOTIDE SEQUENCE [LARGE SCALE GENOMIC DNA]</scope>
    <source>
        <strain evidence="2">ATCC 18683 / 1980 / Ss-1</strain>
    </source>
</reference>
<dbReference type="EMBL" id="CP017816">
    <property type="protein sequence ID" value="APA07624.1"/>
    <property type="molecule type" value="Genomic_DNA"/>
</dbReference>
<evidence type="ECO:0000313" key="1">
    <source>
        <dbReference type="EMBL" id="APA07624.1"/>
    </source>
</evidence>
<sequence>MAVFFGCVICAWESGQIIKFLNCFWCAPDIIRGSAASELGVHSSGSTLST</sequence>
<dbReference type="Proteomes" id="UP000177798">
    <property type="component" value="Chromosome 3"/>
</dbReference>
<dbReference type="AlphaFoldDB" id="A0A1D9PY43"/>
<gene>
    <name evidence="1" type="ORF">sscle_03g023940</name>
</gene>
<dbReference type="KEGG" id="ssl:SS1G_00857"/>
<name>A0A1D9PY43_SCLS1</name>
<dbReference type="VEuPathDB" id="FungiDB:sscle_03g023940"/>
<accession>A0A1D9PY43</accession>